<organism evidence="1 2">
    <name type="scientific">Oceanospirillum linum</name>
    <dbReference type="NCBI Taxonomy" id="966"/>
    <lineage>
        <taxon>Bacteria</taxon>
        <taxon>Pseudomonadati</taxon>
        <taxon>Pseudomonadota</taxon>
        <taxon>Gammaproteobacteria</taxon>
        <taxon>Oceanospirillales</taxon>
        <taxon>Oceanospirillaceae</taxon>
        <taxon>Oceanospirillum</taxon>
    </lineage>
</organism>
<reference evidence="1" key="1">
    <citation type="submission" date="2017-02" db="EMBL/GenBank/DDBJ databases">
        <title>Draft Genome Sequence of the Salt Water Bacterium Oceanospirillum linum ATCC 11336.</title>
        <authorList>
            <person name="Trachtenberg A.M."/>
            <person name="Carney J.G."/>
            <person name="Linnane J.D."/>
            <person name="Rheaume B.A."/>
            <person name="Pitts N.L."/>
            <person name="Mykles D.L."/>
            <person name="Maclea K.S."/>
        </authorList>
    </citation>
    <scope>NUCLEOTIDE SEQUENCE [LARGE SCALE GENOMIC DNA]</scope>
    <source>
        <strain evidence="1">ATCC 11336</strain>
    </source>
</reference>
<evidence type="ECO:0000313" key="1">
    <source>
        <dbReference type="EMBL" id="OOV87176.1"/>
    </source>
</evidence>
<dbReference type="EMBL" id="MTSD02000003">
    <property type="protein sequence ID" value="OOV87176.1"/>
    <property type="molecule type" value="Genomic_DNA"/>
</dbReference>
<proteinExistence type="predicted"/>
<dbReference type="Proteomes" id="UP000190064">
    <property type="component" value="Unassembled WGS sequence"/>
</dbReference>
<evidence type="ECO:0000313" key="2">
    <source>
        <dbReference type="Proteomes" id="UP000190064"/>
    </source>
</evidence>
<sequence>MVERIFYSDVDVLEPLFKEAYGDCVFSRAAATQNIDQPFNPSQVTFALKEGEDYIGFINIWLDSDWYEIDEYPQFHMTARLNCIFITEAYRSLTSLKRFVDEAVSSLTEHYLFPMEWYRCSPDPVFAEDEDAPDPCRALILNLDAELHSAEQESLFNTFRDSLSYAMHQLCEKSPVFLFEPRSVFVEHNINYHF</sequence>
<accession>A0A1T1HBK6</accession>
<name>A0A1T1HBK6_OCELI</name>
<dbReference type="AlphaFoldDB" id="A0A1T1HBK6"/>
<dbReference type="RefSeq" id="WP_078319531.1">
    <property type="nucleotide sequence ID" value="NZ_FXTS01000003.1"/>
</dbReference>
<comment type="caution">
    <text evidence="1">The sequence shown here is derived from an EMBL/GenBank/DDBJ whole genome shotgun (WGS) entry which is preliminary data.</text>
</comment>
<gene>
    <name evidence="1" type="ORF">BTA35_0209275</name>
</gene>
<protein>
    <submittedName>
        <fullName evidence="1">Uncharacterized protein</fullName>
    </submittedName>
</protein>
<keyword evidence="2" id="KW-1185">Reference proteome</keyword>